<dbReference type="VEuPathDB" id="FungiDB:PPTG_21657"/>
<evidence type="ECO:0000256" key="1">
    <source>
        <dbReference type="SAM" id="MobiDB-lite"/>
    </source>
</evidence>
<protein>
    <submittedName>
        <fullName evidence="2">Uncharacterized protein</fullName>
    </submittedName>
</protein>
<accession>W2QYE3</accession>
<gene>
    <name evidence="2" type="ORF">PPTG_21657</name>
</gene>
<dbReference type="Proteomes" id="UP000018817">
    <property type="component" value="Unassembled WGS sequence"/>
</dbReference>
<evidence type="ECO:0000313" key="3">
    <source>
        <dbReference type="Proteomes" id="UP000018817"/>
    </source>
</evidence>
<dbReference type="AlphaFoldDB" id="W2QYE3"/>
<sequence length="126" mass="13816">METVNTAATGDLIPALASFLPFFSKNQYRLLLTVRSRLSPNEEDLNEVESVSKKVQCDELNVQDICDLLDGLLDIQPSFANYLVNTIKHLSRGGRSACQPLKMAPKSSAPAPEPTKMDGKSHVTKV</sequence>
<dbReference type="RefSeq" id="XP_008897537.1">
    <property type="nucleotide sequence ID" value="XM_008899289.1"/>
</dbReference>
<reference evidence="2 3" key="2">
    <citation type="submission" date="2013-11" db="EMBL/GenBank/DDBJ databases">
        <title>The Genome Sequence of Phytophthora parasitica INRA-310.</title>
        <authorList>
            <consortium name="The Broad Institute Genomics Platform"/>
            <person name="Russ C."/>
            <person name="Tyler B."/>
            <person name="Panabieres F."/>
            <person name="Shan W."/>
            <person name="Tripathy S."/>
            <person name="Grunwald N."/>
            <person name="Machado M."/>
            <person name="Johnson C.S."/>
            <person name="Arredondo F."/>
            <person name="Hong C."/>
            <person name="Coffey M."/>
            <person name="Young S.K."/>
            <person name="Zeng Q."/>
            <person name="Gargeya S."/>
            <person name="Fitzgerald M."/>
            <person name="Abouelleil A."/>
            <person name="Alvarado L."/>
            <person name="Chapman S.B."/>
            <person name="Gainer-Dewar J."/>
            <person name="Goldberg J."/>
            <person name="Griggs A."/>
            <person name="Gujja S."/>
            <person name="Hansen M."/>
            <person name="Howarth C."/>
            <person name="Imamovic A."/>
            <person name="Ireland A."/>
            <person name="Larimer J."/>
            <person name="McCowan C."/>
            <person name="Murphy C."/>
            <person name="Pearson M."/>
            <person name="Poon T.W."/>
            <person name="Priest M."/>
            <person name="Roberts A."/>
            <person name="Saif S."/>
            <person name="Shea T."/>
            <person name="Sykes S."/>
            <person name="Wortman J."/>
            <person name="Nusbaum C."/>
            <person name="Birren B."/>
        </authorList>
    </citation>
    <scope>NUCLEOTIDE SEQUENCE [LARGE SCALE GENOMIC DNA]</scope>
    <source>
        <strain evidence="2 3">INRA-310</strain>
    </source>
</reference>
<dbReference type="GeneID" id="20190256"/>
<reference evidence="3" key="1">
    <citation type="submission" date="2011-12" db="EMBL/GenBank/DDBJ databases">
        <authorList>
            <consortium name="The Broad Institute Genome Sequencing Platform"/>
            <person name="Russ C."/>
            <person name="Tyler B."/>
            <person name="Panabieres F."/>
            <person name="Shan W."/>
            <person name="Tripathy S."/>
            <person name="Grunwald N."/>
            <person name="Machado M."/>
            <person name="Young S.K."/>
            <person name="Zeng Q."/>
            <person name="Gargeya S."/>
            <person name="Fitzgerald M."/>
            <person name="Haas B."/>
            <person name="Abouelleil A."/>
            <person name="Alvarado L."/>
            <person name="Arachchi H.M."/>
            <person name="Berlin A."/>
            <person name="Chapman S.B."/>
            <person name="Gearin G."/>
            <person name="Goldberg J."/>
            <person name="Griggs A."/>
            <person name="Gujja S."/>
            <person name="Hansen M."/>
            <person name="Heiman D."/>
            <person name="Howarth C."/>
            <person name="Larimer J."/>
            <person name="Lui A."/>
            <person name="MacDonald P.J.P."/>
            <person name="McCowen C."/>
            <person name="Montmayeur A."/>
            <person name="Murphy C."/>
            <person name="Neiman D."/>
            <person name="Pearson M."/>
            <person name="Priest M."/>
            <person name="Roberts A."/>
            <person name="Saif S."/>
            <person name="Shea T."/>
            <person name="Sisk P."/>
            <person name="Stolte C."/>
            <person name="Sykes S."/>
            <person name="Wortman J."/>
            <person name="Nusbaum C."/>
            <person name="Birren B."/>
        </authorList>
    </citation>
    <scope>NUCLEOTIDE SEQUENCE [LARGE SCALE GENOMIC DNA]</scope>
    <source>
        <strain evidence="3">INRA-310</strain>
    </source>
</reference>
<evidence type="ECO:0000313" key="2">
    <source>
        <dbReference type="EMBL" id="ETN17464.1"/>
    </source>
</evidence>
<proteinExistence type="predicted"/>
<dbReference type="EMBL" id="KI669567">
    <property type="protein sequence ID" value="ETN17464.1"/>
    <property type="molecule type" value="Genomic_DNA"/>
</dbReference>
<organism evidence="2 3">
    <name type="scientific">Phytophthora nicotianae (strain INRA-310)</name>
    <name type="common">Phytophthora parasitica</name>
    <dbReference type="NCBI Taxonomy" id="761204"/>
    <lineage>
        <taxon>Eukaryota</taxon>
        <taxon>Sar</taxon>
        <taxon>Stramenopiles</taxon>
        <taxon>Oomycota</taxon>
        <taxon>Peronosporomycetes</taxon>
        <taxon>Peronosporales</taxon>
        <taxon>Peronosporaceae</taxon>
        <taxon>Phytophthora</taxon>
    </lineage>
</organism>
<feature type="compositionally biased region" description="Basic and acidic residues" evidence="1">
    <location>
        <begin position="115"/>
        <end position="126"/>
    </location>
</feature>
<name>W2QYE3_PHYN3</name>
<feature type="region of interest" description="Disordered" evidence="1">
    <location>
        <begin position="98"/>
        <end position="126"/>
    </location>
</feature>